<name>A0AAN0M310_9RHOB</name>
<sequence>MAEALGEGFLQVHIRNTQGLAFHREYQAIIREFERMVSETRERMQGRDMRSPVERWHEALLKAEGLIAETTGLEDDPQFAAQMIVKGIRDRPDTDPLLIKALVNPKAAPPEVTVQDAANLYAQDKGITNKKDSMVRFDRTLRRLTDTLGPLDQMPLKSLRREHGRKLMQVLLGLKKADGSPIALGTAQRDAIIVSALITHGLKEYDLSVEVANPFMRLPWPAEEVQAVNKKLPLPDELIERIGRRLVRGRTEELPLMWRLLKGTGMRLGEIAGLTQDDLVLNDETPHVLVRPNSVRNLKTASSNRSVPLTGDTLEAAKSAVQGVGGGQPIFSRYARGRGADAASAALMKAVRAETQEKKFTVHGLRHRVSDKLRHAGAPEGVRHGFLGHASEAIAESTYGSPRARLEEFSKWAERAGL</sequence>
<dbReference type="RefSeq" id="WP_342070558.1">
    <property type="nucleotide sequence ID" value="NZ_CP151762.1"/>
</dbReference>
<dbReference type="Gene3D" id="1.10.443.10">
    <property type="entry name" value="Intergrase catalytic core"/>
    <property type="match status" value="1"/>
</dbReference>
<dbReference type="GO" id="GO:0006310">
    <property type="term" value="P:DNA recombination"/>
    <property type="evidence" value="ECO:0007669"/>
    <property type="project" value="UniProtKB-KW"/>
</dbReference>
<keyword evidence="2" id="KW-0229">DNA integration</keyword>
<comment type="similarity">
    <text evidence="1">Belongs to the 'phage' integrase family.</text>
</comment>
<gene>
    <name evidence="5" type="ORF">AABB28_02460</name>
</gene>
<dbReference type="Proteomes" id="UP001451782">
    <property type="component" value="Chromosome"/>
</dbReference>
<evidence type="ECO:0000256" key="1">
    <source>
        <dbReference type="ARBA" id="ARBA00008857"/>
    </source>
</evidence>
<evidence type="ECO:0000256" key="3">
    <source>
        <dbReference type="ARBA" id="ARBA00023172"/>
    </source>
</evidence>
<keyword evidence="6" id="KW-1185">Reference proteome</keyword>
<dbReference type="InterPro" id="IPR013762">
    <property type="entry name" value="Integrase-like_cat_sf"/>
</dbReference>
<keyword evidence="3" id="KW-0233">DNA recombination</keyword>
<protein>
    <submittedName>
        <fullName evidence="5">Site-specific integrase</fullName>
    </submittedName>
</protein>
<dbReference type="GO" id="GO:0015074">
    <property type="term" value="P:DNA integration"/>
    <property type="evidence" value="ECO:0007669"/>
    <property type="project" value="UniProtKB-KW"/>
</dbReference>
<dbReference type="PANTHER" id="PTHR30629">
    <property type="entry name" value="PROPHAGE INTEGRASE"/>
    <property type="match status" value="1"/>
</dbReference>
<dbReference type="PANTHER" id="PTHR30629:SF2">
    <property type="entry name" value="PROPHAGE INTEGRASE INTS-RELATED"/>
    <property type="match status" value="1"/>
</dbReference>
<evidence type="ECO:0000259" key="4">
    <source>
        <dbReference type="PROSITE" id="PS51898"/>
    </source>
</evidence>
<evidence type="ECO:0000313" key="5">
    <source>
        <dbReference type="EMBL" id="WZU64191.1"/>
    </source>
</evidence>
<dbReference type="EMBL" id="CP151762">
    <property type="protein sequence ID" value="WZU64191.1"/>
    <property type="molecule type" value="Genomic_DNA"/>
</dbReference>
<dbReference type="SUPFAM" id="SSF56349">
    <property type="entry name" value="DNA breaking-rejoining enzymes"/>
    <property type="match status" value="1"/>
</dbReference>
<reference evidence="5 6" key="1">
    <citation type="submission" date="2024-04" db="EMBL/GenBank/DDBJ databases">
        <title>Phylogenomic analyses of a clade within the roseobacter group suggest taxonomic reassignments of species of the genera Aestuariivita, Citreicella, Loktanella, Nautella, Pelagibaca, Ruegeria, Thalassobius, Thiobacimonas and Tropicibacter, and the proposal o.</title>
        <authorList>
            <person name="Jeon C.O."/>
        </authorList>
    </citation>
    <scope>NUCLEOTIDE SEQUENCE [LARGE SCALE GENOMIC DNA]</scope>
    <source>
        <strain evidence="5 6">G8-12</strain>
    </source>
</reference>
<dbReference type="Pfam" id="PF00589">
    <property type="entry name" value="Phage_integrase"/>
    <property type="match status" value="1"/>
</dbReference>
<accession>A0AAN0M310</accession>
<proteinExistence type="inferred from homology"/>
<feature type="domain" description="Tyr recombinase" evidence="4">
    <location>
        <begin position="215"/>
        <end position="414"/>
    </location>
</feature>
<dbReference type="InterPro" id="IPR002104">
    <property type="entry name" value="Integrase_catalytic"/>
</dbReference>
<evidence type="ECO:0000256" key="2">
    <source>
        <dbReference type="ARBA" id="ARBA00022908"/>
    </source>
</evidence>
<dbReference type="GO" id="GO:0003677">
    <property type="term" value="F:DNA binding"/>
    <property type="evidence" value="ECO:0007669"/>
    <property type="project" value="InterPro"/>
</dbReference>
<dbReference type="PROSITE" id="PS51898">
    <property type="entry name" value="TYR_RECOMBINASE"/>
    <property type="match status" value="1"/>
</dbReference>
<organism evidence="5 6">
    <name type="scientific">Yoonia algicola</name>
    <dbReference type="NCBI Taxonomy" id="3137368"/>
    <lineage>
        <taxon>Bacteria</taxon>
        <taxon>Pseudomonadati</taxon>
        <taxon>Pseudomonadota</taxon>
        <taxon>Alphaproteobacteria</taxon>
        <taxon>Rhodobacterales</taxon>
        <taxon>Paracoccaceae</taxon>
        <taxon>Yoonia</taxon>
    </lineage>
</organism>
<dbReference type="InterPro" id="IPR011010">
    <property type="entry name" value="DNA_brk_join_enz"/>
</dbReference>
<dbReference type="AlphaFoldDB" id="A0AAN0M310"/>
<evidence type="ECO:0000313" key="6">
    <source>
        <dbReference type="Proteomes" id="UP001451782"/>
    </source>
</evidence>
<dbReference type="InterPro" id="IPR050808">
    <property type="entry name" value="Phage_Integrase"/>
</dbReference>
<dbReference type="KEGG" id="yag:AABB28_02460"/>